<dbReference type="OrthoDB" id="983143at2"/>
<dbReference type="AlphaFoldDB" id="A0A2T1NH37"/>
<reference evidence="2 3" key="1">
    <citation type="submission" date="2018-03" db="EMBL/GenBank/DDBJ databases">
        <title>Mesoflavibacter sp. HG37 and Mesoflavibacter sp. HG96 sp.nov., two marine bacteria isolated from seawater of Western Pacific Ocean.</title>
        <authorList>
            <person name="Cheng H."/>
            <person name="Wu Y.-H."/>
            <person name="Guo L.-L."/>
            <person name="Xu X.-W."/>
        </authorList>
    </citation>
    <scope>NUCLEOTIDE SEQUENCE [LARGE SCALE GENOMIC DNA]</scope>
    <source>
        <strain evidence="2 3">KCTC 42117</strain>
    </source>
</reference>
<proteinExistence type="predicted"/>
<feature type="chain" id="PRO_5015451449" description="Carboxypeptidase-like regulatory domain-containing protein" evidence="1">
    <location>
        <begin position="19"/>
        <end position="821"/>
    </location>
</feature>
<gene>
    <name evidence="2" type="ORF">C7H61_06340</name>
</gene>
<organism evidence="2 3">
    <name type="scientific">Mesoflavibacter zeaxanthinifaciens subsp. sabulilitoris</name>
    <dbReference type="NCBI Taxonomy" id="1520893"/>
    <lineage>
        <taxon>Bacteria</taxon>
        <taxon>Pseudomonadati</taxon>
        <taxon>Bacteroidota</taxon>
        <taxon>Flavobacteriia</taxon>
        <taxon>Flavobacteriales</taxon>
        <taxon>Flavobacteriaceae</taxon>
        <taxon>Mesoflavibacter</taxon>
    </lineage>
</organism>
<sequence length="821" mass="94008">MKKSLLLLLLLFCIKLSAQVVGTVTSKENKPLAVVNIFVENTRKGTTTNNDGYYQLDIKNTGNYTIVFQYLGFKTLKKTVTINSFPFTLDAVLEEEDISLDEVLLDAKEDPAIQIIRNTIAKRKENLEKYNTYTADFYSRGLLQLKDAPEKIFGQEIGDLEGSLDSTRSGIIYLSETISKLEKLSPKPLKETITASKVSGNSNGFSFNNATDVDFNFYENTISLETEIVSPIADFAFNYYNFKLVGTFYDDSGHLVNKIEVLPKRKNDKTFDGFIYIVEDQWSLFGLELNITGQQAQIAPVDLFTINQSFSYFEDENVWGKISQIFDFTFGFMGFNGSGRFTAVYSDYDFNPNLDKNNFSREILSFKDNANKKDSLYWQEKRPVPLTDAEVKDYIKKDSIQLVRESQPYLDSVDQAENKFKLGDILGGYTYKNSFKKKRFSISSPISAIQFNTVQGWNGTVIANYTKRYKDSEKYFNIKSDVNYGFADDRLRGTGTINYRFNNKNRAFVSLSGGSKVEQFNPSLTSLPLLNTSYSLWFEKNYLKLYDRSFVQANYSQELVNGLHFYSNLSYNNRKSIFNTTDQAWYPKADREYTSNNPVNPTAYGISSFANHHIYKLNLNTRINFGQNYLSYPNGKYNIPNSKIPTLFLGYEKGFGSSISNYNFDLFKAQLYQNVNLSNKGDLTYFLKAGVFNNADNIAFIDYHHFNGNQTNIVMDGNYINSFKILPYYDLSTNNNYAEIHTEHNFKGYILNKIPLINKLNYNLVLGYNAALTKENKPYNEFSIGLSNLGWGKVRFLRVDYVRAYSGSGLVNDTFLFGFSF</sequence>
<feature type="signal peptide" evidence="1">
    <location>
        <begin position="1"/>
        <end position="18"/>
    </location>
</feature>
<dbReference type="InterPro" id="IPR043741">
    <property type="entry name" value="DUF5686"/>
</dbReference>
<evidence type="ECO:0000256" key="1">
    <source>
        <dbReference type="SAM" id="SignalP"/>
    </source>
</evidence>
<evidence type="ECO:0000313" key="3">
    <source>
        <dbReference type="Proteomes" id="UP000238430"/>
    </source>
</evidence>
<keyword evidence="3" id="KW-1185">Reference proteome</keyword>
<dbReference type="RefSeq" id="WP_106678186.1">
    <property type="nucleotide sequence ID" value="NZ_JACHWV010000001.1"/>
</dbReference>
<dbReference type="Pfam" id="PF13715">
    <property type="entry name" value="CarbopepD_reg_2"/>
    <property type="match status" value="1"/>
</dbReference>
<protein>
    <recommendedName>
        <fullName evidence="4">Carboxypeptidase-like regulatory domain-containing protein</fullName>
    </recommendedName>
</protein>
<evidence type="ECO:0008006" key="4">
    <source>
        <dbReference type="Google" id="ProtNLM"/>
    </source>
</evidence>
<keyword evidence="1" id="KW-0732">Signal</keyword>
<dbReference type="InterPro" id="IPR008969">
    <property type="entry name" value="CarboxyPept-like_regulatory"/>
</dbReference>
<dbReference type="SUPFAM" id="SSF49464">
    <property type="entry name" value="Carboxypeptidase regulatory domain-like"/>
    <property type="match status" value="1"/>
</dbReference>
<dbReference type="Gene3D" id="2.60.40.1120">
    <property type="entry name" value="Carboxypeptidase-like, regulatory domain"/>
    <property type="match status" value="1"/>
</dbReference>
<accession>A0A2T1NH37</accession>
<evidence type="ECO:0000313" key="2">
    <source>
        <dbReference type="EMBL" id="PSG92191.1"/>
    </source>
</evidence>
<dbReference type="EMBL" id="PXOT01000020">
    <property type="protein sequence ID" value="PSG92191.1"/>
    <property type="molecule type" value="Genomic_DNA"/>
</dbReference>
<comment type="caution">
    <text evidence="2">The sequence shown here is derived from an EMBL/GenBank/DDBJ whole genome shotgun (WGS) entry which is preliminary data.</text>
</comment>
<name>A0A2T1NH37_9FLAO</name>
<dbReference type="Pfam" id="PF18939">
    <property type="entry name" value="DUF5686"/>
    <property type="match status" value="1"/>
</dbReference>
<dbReference type="Proteomes" id="UP000238430">
    <property type="component" value="Unassembled WGS sequence"/>
</dbReference>